<protein>
    <recommendedName>
        <fullName evidence="3">Tetratricopeptide repeat protein</fullName>
    </recommendedName>
</protein>
<evidence type="ECO:0008006" key="3">
    <source>
        <dbReference type="Google" id="ProtNLM"/>
    </source>
</evidence>
<gene>
    <name evidence="1" type="ORF">GIL414_LOCUS84576</name>
</gene>
<feature type="non-terminal residue" evidence="1">
    <location>
        <position position="1"/>
    </location>
</feature>
<feature type="non-terminal residue" evidence="1">
    <location>
        <position position="201"/>
    </location>
</feature>
<reference evidence="1" key="1">
    <citation type="submission" date="2021-02" db="EMBL/GenBank/DDBJ databases">
        <authorList>
            <person name="Nowell W R."/>
        </authorList>
    </citation>
    <scope>NUCLEOTIDE SEQUENCE</scope>
</reference>
<organism evidence="1 2">
    <name type="scientific">Rotaria magnacalcarata</name>
    <dbReference type="NCBI Taxonomy" id="392030"/>
    <lineage>
        <taxon>Eukaryota</taxon>
        <taxon>Metazoa</taxon>
        <taxon>Spiralia</taxon>
        <taxon>Gnathifera</taxon>
        <taxon>Rotifera</taxon>
        <taxon>Eurotatoria</taxon>
        <taxon>Bdelloidea</taxon>
        <taxon>Philodinida</taxon>
        <taxon>Philodinidae</taxon>
        <taxon>Rotaria</taxon>
    </lineage>
</organism>
<dbReference type="SUPFAM" id="SSF48452">
    <property type="entry name" value="TPR-like"/>
    <property type="match status" value="1"/>
</dbReference>
<dbReference type="AlphaFoldDB" id="A0A8S3JXM7"/>
<evidence type="ECO:0000313" key="2">
    <source>
        <dbReference type="Proteomes" id="UP000681720"/>
    </source>
</evidence>
<name>A0A8S3JXM7_9BILA</name>
<dbReference type="Gene3D" id="1.25.40.10">
    <property type="entry name" value="Tetratricopeptide repeat domain"/>
    <property type="match status" value="1"/>
</dbReference>
<dbReference type="InterPro" id="IPR011990">
    <property type="entry name" value="TPR-like_helical_dom_sf"/>
</dbReference>
<dbReference type="Proteomes" id="UP000681720">
    <property type="component" value="Unassembled WGS sequence"/>
</dbReference>
<evidence type="ECO:0000313" key="1">
    <source>
        <dbReference type="EMBL" id="CAF5221493.1"/>
    </source>
</evidence>
<dbReference type="EMBL" id="CAJOBJ010366857">
    <property type="protein sequence ID" value="CAF5221493.1"/>
    <property type="molecule type" value="Genomic_DNA"/>
</dbReference>
<comment type="caution">
    <text evidence="1">The sequence shown here is derived from an EMBL/GenBank/DDBJ whole genome shotgun (WGS) entry which is preliminary data.</text>
</comment>
<accession>A0A8S3JXM7</accession>
<sequence>KILADYSSNAIFQNPFYLILKGNEYIFQKKNYDDAIDFLRDAIKSDPIFAVSARYNLAYALIKKSSDKKTEAKSELEEALKTIDNILIPQQETMLISFRITQSHTSGTQDMMGATSNTDTKSDAEDQIMNRINLLCLCKNQIEQGKSAIEDAEDKKHDVRIEYKALDEFFSDINKPTLDINEFKENGFLGFFQLTQKEPTP</sequence>
<proteinExistence type="predicted"/>